<dbReference type="RefSeq" id="WP_254160586.1">
    <property type="nucleotide sequence ID" value="NZ_JAHESF010000002.1"/>
</dbReference>
<feature type="domain" description="Type I restriction enzyme R protein N-terminal" evidence="1">
    <location>
        <begin position="35"/>
        <end position="144"/>
    </location>
</feature>
<organism evidence="2 3">
    <name type="scientific">Chryseosolibacter histidini</name>
    <dbReference type="NCBI Taxonomy" id="2782349"/>
    <lineage>
        <taxon>Bacteria</taxon>
        <taxon>Pseudomonadati</taxon>
        <taxon>Bacteroidota</taxon>
        <taxon>Cytophagia</taxon>
        <taxon>Cytophagales</taxon>
        <taxon>Chryseotaleaceae</taxon>
        <taxon>Chryseosolibacter</taxon>
    </lineage>
</organism>
<accession>A0AAP2GMM0</accession>
<gene>
    <name evidence="2" type="ORF">KK083_03080</name>
</gene>
<reference evidence="2 3" key="1">
    <citation type="submission" date="2021-05" db="EMBL/GenBank/DDBJ databases">
        <title>A Polyphasic approach of four new species of the genus Ohtaekwangia: Ohtaekwangia histidinii sp. nov., Ohtaekwangia cretensis sp. nov., Ohtaekwangia indiensis sp. nov., Ohtaekwangia reichenbachii sp. nov. from diverse environment.</title>
        <authorList>
            <person name="Octaviana S."/>
        </authorList>
    </citation>
    <scope>NUCLEOTIDE SEQUENCE [LARGE SCALE GENOMIC DNA]</scope>
    <source>
        <strain evidence="2 3">PWU4</strain>
    </source>
</reference>
<dbReference type="InterPro" id="IPR029464">
    <property type="entry name" value="HSDR_N"/>
</dbReference>
<keyword evidence="3" id="KW-1185">Reference proteome</keyword>
<evidence type="ECO:0000313" key="2">
    <source>
        <dbReference type="EMBL" id="MBT1695845.1"/>
    </source>
</evidence>
<dbReference type="Proteomes" id="UP001319200">
    <property type="component" value="Unassembled WGS sequence"/>
</dbReference>
<dbReference type="AlphaFoldDB" id="A0AAP2GMM0"/>
<dbReference type="Pfam" id="PF13588">
    <property type="entry name" value="HSDR_N_2"/>
    <property type="match status" value="1"/>
</dbReference>
<dbReference type="Gene3D" id="3.90.1570.30">
    <property type="match status" value="1"/>
</dbReference>
<evidence type="ECO:0000313" key="3">
    <source>
        <dbReference type="Proteomes" id="UP001319200"/>
    </source>
</evidence>
<comment type="caution">
    <text evidence="2">The sequence shown here is derived from an EMBL/GenBank/DDBJ whole genome shotgun (WGS) entry which is preliminary data.</text>
</comment>
<protein>
    <submittedName>
        <fullName evidence="2">Type I restriction enzyme HsdR N-terminal domain-containing protein</fullName>
    </submittedName>
</protein>
<dbReference type="EMBL" id="JAHESF010000002">
    <property type="protein sequence ID" value="MBT1695845.1"/>
    <property type="molecule type" value="Genomic_DNA"/>
</dbReference>
<evidence type="ECO:0000259" key="1">
    <source>
        <dbReference type="Pfam" id="PF13588"/>
    </source>
</evidence>
<proteinExistence type="predicted"/>
<sequence length="150" mass="17504">MYQLNLPVFDYKLKKADGKVWIFDVIRKKYVVITPEEWVRQHFIHYLITHFKYPRSLVKVEGGLIYNKLQKRSDILVFDREGNPWMIVECKAPTLLLSENTLRQAAVYNATLKAKYLTVTNGLMYVCSATDWAQGTTVVLEELPIYEEGI</sequence>
<name>A0AAP2GMM0_9BACT</name>